<keyword evidence="3" id="KW-1185">Reference proteome</keyword>
<reference evidence="2" key="2">
    <citation type="submission" date="2021-12" db="EMBL/GenBank/DDBJ databases">
        <title>Resequencing data analysis of finger millet.</title>
        <authorList>
            <person name="Hatakeyama M."/>
            <person name="Aluri S."/>
            <person name="Balachadran M.T."/>
            <person name="Sivarajan S.R."/>
            <person name="Poveda L."/>
            <person name="Shimizu-Inatsugi R."/>
            <person name="Schlapbach R."/>
            <person name="Sreeman S.M."/>
            <person name="Shimizu K.K."/>
        </authorList>
    </citation>
    <scope>NUCLEOTIDE SEQUENCE</scope>
</reference>
<dbReference type="AlphaFoldDB" id="A0AAV5D942"/>
<gene>
    <name evidence="2" type="primary">ga25301</name>
    <name evidence="2" type="ORF">PR202_ga25301</name>
</gene>
<dbReference type="Proteomes" id="UP001054889">
    <property type="component" value="Unassembled WGS sequence"/>
</dbReference>
<reference evidence="2" key="1">
    <citation type="journal article" date="2018" name="DNA Res.">
        <title>Multiple hybrid de novo genome assembly of finger millet, an orphan allotetraploid crop.</title>
        <authorList>
            <person name="Hatakeyama M."/>
            <person name="Aluri S."/>
            <person name="Balachadran M.T."/>
            <person name="Sivarajan S.R."/>
            <person name="Patrignani A."/>
            <person name="Gruter S."/>
            <person name="Poveda L."/>
            <person name="Shimizu-Inatsugi R."/>
            <person name="Baeten J."/>
            <person name="Francoijs K.J."/>
            <person name="Nataraja K.N."/>
            <person name="Reddy Y.A.N."/>
            <person name="Phadnis S."/>
            <person name="Ravikumar R.L."/>
            <person name="Schlapbach R."/>
            <person name="Sreeman S.M."/>
            <person name="Shimizu K.K."/>
        </authorList>
    </citation>
    <scope>NUCLEOTIDE SEQUENCE</scope>
</reference>
<dbReference type="EMBL" id="BQKI01000014">
    <property type="protein sequence ID" value="GJN07468.1"/>
    <property type="molecule type" value="Genomic_DNA"/>
</dbReference>
<comment type="caution">
    <text evidence="2">The sequence shown here is derived from an EMBL/GenBank/DDBJ whole genome shotgun (WGS) entry which is preliminary data.</text>
</comment>
<proteinExistence type="predicted"/>
<accession>A0AAV5D942</accession>
<evidence type="ECO:0000313" key="2">
    <source>
        <dbReference type="EMBL" id="GJN07468.1"/>
    </source>
</evidence>
<protein>
    <submittedName>
        <fullName evidence="2">Uncharacterized protein</fullName>
    </submittedName>
</protein>
<sequence>MGTTGADGGEMDSMEEEPTALEGPGQGCWSATGKGRGNSRRWRGLGRGRGCVEATGAGRRPGLGDEWE</sequence>
<organism evidence="2 3">
    <name type="scientific">Eleusine coracana subsp. coracana</name>
    <dbReference type="NCBI Taxonomy" id="191504"/>
    <lineage>
        <taxon>Eukaryota</taxon>
        <taxon>Viridiplantae</taxon>
        <taxon>Streptophyta</taxon>
        <taxon>Embryophyta</taxon>
        <taxon>Tracheophyta</taxon>
        <taxon>Spermatophyta</taxon>
        <taxon>Magnoliopsida</taxon>
        <taxon>Liliopsida</taxon>
        <taxon>Poales</taxon>
        <taxon>Poaceae</taxon>
        <taxon>PACMAD clade</taxon>
        <taxon>Chloridoideae</taxon>
        <taxon>Cynodonteae</taxon>
        <taxon>Eleusininae</taxon>
        <taxon>Eleusine</taxon>
    </lineage>
</organism>
<evidence type="ECO:0000256" key="1">
    <source>
        <dbReference type="SAM" id="MobiDB-lite"/>
    </source>
</evidence>
<feature type="region of interest" description="Disordered" evidence="1">
    <location>
        <begin position="1"/>
        <end position="68"/>
    </location>
</feature>
<evidence type="ECO:0000313" key="3">
    <source>
        <dbReference type="Proteomes" id="UP001054889"/>
    </source>
</evidence>
<feature type="compositionally biased region" description="Basic residues" evidence="1">
    <location>
        <begin position="37"/>
        <end position="46"/>
    </location>
</feature>
<name>A0AAV5D942_ELECO</name>
<feature type="compositionally biased region" description="Acidic residues" evidence="1">
    <location>
        <begin position="9"/>
        <end position="19"/>
    </location>
</feature>